<keyword evidence="2" id="KW-1185">Reference proteome</keyword>
<evidence type="ECO:0000313" key="1">
    <source>
        <dbReference type="EMBL" id="PIO30589.1"/>
    </source>
</evidence>
<dbReference type="Gene3D" id="2.130.10.10">
    <property type="entry name" value="YVTN repeat-like/Quinoprotein amine dehydrogenase"/>
    <property type="match status" value="1"/>
</dbReference>
<gene>
    <name evidence="1" type="ORF">AB205_0177090</name>
</gene>
<evidence type="ECO:0000313" key="2">
    <source>
        <dbReference type="Proteomes" id="UP000228934"/>
    </source>
</evidence>
<accession>A0A2G9RRQ1</accession>
<reference evidence="2" key="1">
    <citation type="journal article" date="2017" name="Nat. Commun.">
        <title>The North American bullfrog draft genome provides insight into hormonal regulation of long noncoding RNA.</title>
        <authorList>
            <person name="Hammond S.A."/>
            <person name="Warren R.L."/>
            <person name="Vandervalk B.P."/>
            <person name="Kucuk E."/>
            <person name="Khan H."/>
            <person name="Gibb E.A."/>
            <person name="Pandoh P."/>
            <person name="Kirk H."/>
            <person name="Zhao Y."/>
            <person name="Jones M."/>
            <person name="Mungall A.J."/>
            <person name="Coope R."/>
            <person name="Pleasance S."/>
            <person name="Moore R.A."/>
            <person name="Holt R.A."/>
            <person name="Round J.M."/>
            <person name="Ohora S."/>
            <person name="Walle B.V."/>
            <person name="Veldhoen N."/>
            <person name="Helbing C.C."/>
            <person name="Birol I."/>
        </authorList>
    </citation>
    <scope>NUCLEOTIDE SEQUENCE [LARGE SCALE GENOMIC DNA]</scope>
</reference>
<dbReference type="InterPro" id="IPR015943">
    <property type="entry name" value="WD40/YVTN_repeat-like_dom_sf"/>
</dbReference>
<feature type="non-terminal residue" evidence="1">
    <location>
        <position position="53"/>
    </location>
</feature>
<sequence>MEKREKSRDFKSLDHWSGCEGADSSATPKNEVNAIKWDPSGMLLASCSDDMTL</sequence>
<protein>
    <submittedName>
        <fullName evidence="1">Uncharacterized protein</fullName>
    </submittedName>
</protein>
<dbReference type="Proteomes" id="UP000228934">
    <property type="component" value="Unassembled WGS sequence"/>
</dbReference>
<dbReference type="EMBL" id="KV935740">
    <property type="protein sequence ID" value="PIO30589.1"/>
    <property type="molecule type" value="Genomic_DNA"/>
</dbReference>
<dbReference type="AlphaFoldDB" id="A0A2G9RRQ1"/>
<dbReference type="OrthoDB" id="1367865at2759"/>
<name>A0A2G9RRQ1_AQUCT</name>
<proteinExistence type="predicted"/>
<organism evidence="1 2">
    <name type="scientific">Aquarana catesbeiana</name>
    <name type="common">American bullfrog</name>
    <name type="synonym">Rana catesbeiana</name>
    <dbReference type="NCBI Taxonomy" id="8400"/>
    <lineage>
        <taxon>Eukaryota</taxon>
        <taxon>Metazoa</taxon>
        <taxon>Chordata</taxon>
        <taxon>Craniata</taxon>
        <taxon>Vertebrata</taxon>
        <taxon>Euteleostomi</taxon>
        <taxon>Amphibia</taxon>
        <taxon>Batrachia</taxon>
        <taxon>Anura</taxon>
        <taxon>Neobatrachia</taxon>
        <taxon>Ranoidea</taxon>
        <taxon>Ranidae</taxon>
        <taxon>Aquarana</taxon>
    </lineage>
</organism>